<name>A0A0J0XFA3_9TREE</name>
<protein>
    <recommendedName>
        <fullName evidence="4">SET domain-containing protein</fullName>
    </recommendedName>
</protein>
<organism evidence="2 3">
    <name type="scientific">Cutaneotrichosporon oleaginosum</name>
    <dbReference type="NCBI Taxonomy" id="879819"/>
    <lineage>
        <taxon>Eukaryota</taxon>
        <taxon>Fungi</taxon>
        <taxon>Dikarya</taxon>
        <taxon>Basidiomycota</taxon>
        <taxon>Agaricomycotina</taxon>
        <taxon>Tremellomycetes</taxon>
        <taxon>Trichosporonales</taxon>
        <taxon>Trichosporonaceae</taxon>
        <taxon>Cutaneotrichosporon</taxon>
    </lineage>
</organism>
<accession>A0A0J0XFA3</accession>
<feature type="compositionally biased region" description="Basic and acidic residues" evidence="1">
    <location>
        <begin position="322"/>
        <end position="361"/>
    </location>
</feature>
<dbReference type="Proteomes" id="UP000053611">
    <property type="component" value="Unassembled WGS sequence"/>
</dbReference>
<feature type="compositionally biased region" description="Low complexity" evidence="1">
    <location>
        <begin position="373"/>
        <end position="383"/>
    </location>
</feature>
<feature type="region of interest" description="Disordered" evidence="1">
    <location>
        <begin position="230"/>
        <end position="310"/>
    </location>
</feature>
<keyword evidence="3" id="KW-1185">Reference proteome</keyword>
<evidence type="ECO:0000256" key="1">
    <source>
        <dbReference type="SAM" id="MobiDB-lite"/>
    </source>
</evidence>
<feature type="region of interest" description="Disordered" evidence="1">
    <location>
        <begin position="322"/>
        <end position="385"/>
    </location>
</feature>
<sequence length="497" mass="54129">MTGKDPLPIDRVNAFWRLDQAMRSLLERVLPVADRPVGFEHNLPTPLMQEPQLDEALNEIFVDYGSPNAALDRLLTAYTSLTSGSSNARLAVRAGRLTVGVREPVGRRETIRGLENLTFDLGPGALDALDRDVVGPSRFLAWNATGHIPVALWLGPTRYLRVGCRACANCVAAAGARRGLPHGVSADAVKASRRIRANEELVVEHWDGRPECECPSVPSREEDEDFYEAFDAPRSPVYSDSSESDRDDASRRPRTPRHPSPLIQASSSEADKETGERNITVFTSPLSACPSESDIPVLPNEHPPTDNDVLSFELDPFWERELNGPRLDQQKEVEPGARGEEQDRQRCAERREEQGEHRDTNAMDNFAPVPELSQPSPAPSSSSDFIEWLPTFPDAPPSVPLLRSNVDPRSICPWHLPTSRHIPPVSPRGRGLRKLRRIALAQAKAAAGVHGRAGNPEIGEQEHGGVRALLVDKVGAAADGAGEEAAAGGESGAVARV</sequence>
<reference evidence="2 3" key="1">
    <citation type="submission" date="2015-03" db="EMBL/GenBank/DDBJ databases">
        <title>Genomics and transcriptomics of the oil-accumulating basidiomycete yeast T. oleaginosus allow insights into substrate utilization and the diverse evolutionary trajectories of mating systems in fungi.</title>
        <authorList>
            <consortium name="DOE Joint Genome Institute"/>
            <person name="Kourist R."/>
            <person name="Kracht O."/>
            <person name="Bracharz F."/>
            <person name="Lipzen A."/>
            <person name="Nolan M."/>
            <person name="Ohm R."/>
            <person name="Grigoriev I."/>
            <person name="Sun S."/>
            <person name="Heitman J."/>
            <person name="Bruck T."/>
            <person name="Nowrousian M."/>
        </authorList>
    </citation>
    <scope>NUCLEOTIDE SEQUENCE [LARGE SCALE GENOMIC DNA]</scope>
    <source>
        <strain evidence="2 3">IBC0246</strain>
    </source>
</reference>
<dbReference type="AlphaFoldDB" id="A0A0J0XFA3"/>
<gene>
    <name evidence="2" type="ORF">CC85DRAFT_330454</name>
</gene>
<evidence type="ECO:0008006" key="4">
    <source>
        <dbReference type="Google" id="ProtNLM"/>
    </source>
</evidence>
<evidence type="ECO:0000313" key="3">
    <source>
        <dbReference type="Proteomes" id="UP000053611"/>
    </source>
</evidence>
<proteinExistence type="predicted"/>
<evidence type="ECO:0000313" key="2">
    <source>
        <dbReference type="EMBL" id="KLT39770.1"/>
    </source>
</evidence>
<dbReference type="EMBL" id="KQ087249">
    <property type="protein sequence ID" value="KLT39770.1"/>
    <property type="molecule type" value="Genomic_DNA"/>
</dbReference>